<feature type="site" description="Transition state stabilizer" evidence="8">
    <location>
        <position position="147"/>
    </location>
</feature>
<feature type="binding site" evidence="7">
    <location>
        <position position="145"/>
    </location>
    <ligand>
        <name>Mg(2+)</name>
        <dbReference type="ChEBI" id="CHEBI:18420"/>
        <label>1</label>
    </ligand>
</feature>
<feature type="active site" description="Proton acceptor" evidence="6">
    <location>
        <position position="242"/>
    </location>
</feature>
<evidence type="ECO:0000256" key="1">
    <source>
        <dbReference type="ARBA" id="ARBA00001936"/>
    </source>
</evidence>
<dbReference type="InterPro" id="IPR036691">
    <property type="entry name" value="Endo/exonu/phosph_ase_sf"/>
</dbReference>
<feature type="binding site" evidence="7">
    <location>
        <position position="147"/>
    </location>
    <ligand>
        <name>Mg(2+)</name>
        <dbReference type="ChEBI" id="CHEBI:18420"/>
        <label>1</label>
    </ligand>
</feature>
<dbReference type="PROSITE" id="PS00728">
    <property type="entry name" value="AP_NUCLEASE_F1_3"/>
    <property type="match status" value="1"/>
</dbReference>
<evidence type="ECO:0000256" key="8">
    <source>
        <dbReference type="PIRSR" id="PIRSR604808-3"/>
    </source>
</evidence>
<dbReference type="Proteomes" id="UP000322983">
    <property type="component" value="Chromosome"/>
</dbReference>
<keyword evidence="7" id="KW-0464">Manganese</keyword>
<dbReference type="PROSITE" id="PS51435">
    <property type="entry name" value="AP_NUCLEASE_F1_4"/>
    <property type="match status" value="1"/>
</dbReference>
<gene>
    <name evidence="10" type="ORF">IC006_2456</name>
</gene>
<evidence type="ECO:0000256" key="5">
    <source>
        <dbReference type="ARBA" id="ARBA00022842"/>
    </source>
</evidence>
<feature type="domain" description="Endonuclease/exonuclease/phosphatase" evidence="9">
    <location>
        <begin position="9"/>
        <end position="242"/>
    </location>
</feature>
<dbReference type="InterPro" id="IPR005135">
    <property type="entry name" value="Endo/exonuclease/phosphatase"/>
</dbReference>
<evidence type="ECO:0000313" key="10">
    <source>
        <dbReference type="EMBL" id="BBG25121.1"/>
    </source>
</evidence>
<dbReference type="CDD" id="cd09073">
    <property type="entry name" value="ExoIII_AP-endo"/>
    <property type="match status" value="1"/>
</dbReference>
<keyword evidence="5 7" id="KW-0460">Magnesium</keyword>
<keyword evidence="4" id="KW-0378">Hydrolase</keyword>
<comment type="cofactor">
    <cofactor evidence="1">
        <name>Mn(2+)</name>
        <dbReference type="ChEBI" id="CHEBI:29035"/>
    </cofactor>
</comment>
<evidence type="ECO:0000256" key="3">
    <source>
        <dbReference type="ARBA" id="ARBA00022723"/>
    </source>
</evidence>
<dbReference type="GO" id="GO:0046872">
    <property type="term" value="F:metal ion binding"/>
    <property type="evidence" value="ECO:0007669"/>
    <property type="project" value="UniProtKB-KW"/>
</dbReference>
<dbReference type="Pfam" id="PF03372">
    <property type="entry name" value="Exo_endo_phos"/>
    <property type="match status" value="1"/>
</dbReference>
<dbReference type="GO" id="GO:0003677">
    <property type="term" value="F:DNA binding"/>
    <property type="evidence" value="ECO:0007669"/>
    <property type="project" value="InterPro"/>
</dbReference>
<dbReference type="STRING" id="1294262.GCA_001316085_01933"/>
<keyword evidence="3 7" id="KW-0479">Metal-binding</keyword>
<evidence type="ECO:0000259" key="9">
    <source>
        <dbReference type="Pfam" id="PF03372"/>
    </source>
</evidence>
<dbReference type="InterPro" id="IPR004808">
    <property type="entry name" value="AP_endonuc_1"/>
</dbReference>
<dbReference type="NCBIfam" id="TIGR00633">
    <property type="entry name" value="xth"/>
    <property type="match status" value="1"/>
</dbReference>
<dbReference type="Gene3D" id="3.60.10.10">
    <property type="entry name" value="Endonuclease/exonuclease/phosphatase"/>
    <property type="match status" value="1"/>
</dbReference>
<evidence type="ECO:0000256" key="2">
    <source>
        <dbReference type="ARBA" id="ARBA00007092"/>
    </source>
</evidence>
<dbReference type="GO" id="GO:0008081">
    <property type="term" value="F:phosphoric diester hydrolase activity"/>
    <property type="evidence" value="ECO:0007669"/>
    <property type="project" value="TreeGrafter"/>
</dbReference>
<dbReference type="NCBIfam" id="TIGR00195">
    <property type="entry name" value="exoDNase_III"/>
    <property type="match status" value="1"/>
</dbReference>
<feature type="site" description="Important for catalytic activity" evidence="8">
    <location>
        <position position="216"/>
    </location>
</feature>
<feature type="binding site" evidence="7">
    <location>
        <position position="40"/>
    </location>
    <ligand>
        <name>Mg(2+)</name>
        <dbReference type="ChEBI" id="CHEBI:18420"/>
        <label>1</label>
    </ligand>
</feature>
<name>A0A510DY29_9CREN</name>
<evidence type="ECO:0000313" key="11">
    <source>
        <dbReference type="Proteomes" id="UP000322983"/>
    </source>
</evidence>
<dbReference type="AlphaFoldDB" id="A0A510DY29"/>
<comment type="similarity">
    <text evidence="2">Belongs to the DNA repair enzymes AP/ExoA family.</text>
</comment>
<feature type="binding site" evidence="7">
    <location>
        <position position="241"/>
    </location>
    <ligand>
        <name>Mg(2+)</name>
        <dbReference type="ChEBI" id="CHEBI:18420"/>
        <label>1</label>
    </ligand>
</feature>
<evidence type="ECO:0000256" key="7">
    <source>
        <dbReference type="PIRSR" id="PIRSR604808-2"/>
    </source>
</evidence>
<feature type="binding site" evidence="7">
    <location>
        <position position="242"/>
    </location>
    <ligand>
        <name>Mg(2+)</name>
        <dbReference type="ChEBI" id="CHEBI:18420"/>
        <label>1</label>
    </ligand>
</feature>
<dbReference type="EMBL" id="AP018929">
    <property type="protein sequence ID" value="BBG25121.1"/>
    <property type="molecule type" value="Genomic_DNA"/>
</dbReference>
<comment type="cofactor">
    <cofactor evidence="7">
        <name>Mg(2+)</name>
        <dbReference type="ChEBI" id="CHEBI:18420"/>
    </cofactor>
    <cofactor evidence="7">
        <name>Mn(2+)</name>
        <dbReference type="ChEBI" id="CHEBI:29035"/>
    </cofactor>
    <text evidence="7">Probably binds two magnesium or manganese ions per subunit.</text>
</comment>
<feature type="binding site" evidence="7">
    <location>
        <position position="12"/>
    </location>
    <ligand>
        <name>Mg(2+)</name>
        <dbReference type="ChEBI" id="CHEBI:18420"/>
        <label>1</label>
    </ligand>
</feature>
<organism evidence="10 11">
    <name type="scientific">Sulfuracidifex tepidarius</name>
    <dbReference type="NCBI Taxonomy" id="1294262"/>
    <lineage>
        <taxon>Archaea</taxon>
        <taxon>Thermoproteota</taxon>
        <taxon>Thermoprotei</taxon>
        <taxon>Sulfolobales</taxon>
        <taxon>Sulfolobaceae</taxon>
        <taxon>Sulfuracidifex</taxon>
    </lineage>
</organism>
<dbReference type="PANTHER" id="PTHR22748">
    <property type="entry name" value="AP ENDONUCLEASE"/>
    <property type="match status" value="1"/>
</dbReference>
<protein>
    <recommendedName>
        <fullName evidence="9">Endonuclease/exonuclease/phosphatase domain-containing protein</fullName>
    </recommendedName>
</protein>
<dbReference type="InterPro" id="IPR020848">
    <property type="entry name" value="AP_endonuclease_F1_CS"/>
</dbReference>
<sequence length="250" mass="28882">MNSFYMKLLSWNVNSLRTAMNKGLLDLVKSQEYDVLMFQEVKTSQVPLDFSSYKAFLNPAKKKGYSGVMTLTRVEPLSVRTGMGIPEFDDEGRMITCEFDDFYVINVYFPNAGEGLKRLDFKLAFDRAFEEYVTSLPKPSVMCGDFNVAHEEIDIARPKDNVDHAGFTPQEREWFHSFLEKGFVDTYRMFVKGGGHYSWWSYRFHAREKNIGWRIDYCVVSTELKGRVRRADILEKVTGSDHAPIVLEIG</sequence>
<reference evidence="10 11" key="1">
    <citation type="journal article" date="2020" name="Int. J. Syst. Evol. Microbiol.">
        <title>Sulfuracidifex tepidarius gen. nov., sp. nov. and transfer of Sulfolobus metallicus Huber and Stetter 1992 to the genus Sulfuracidifex as Sulfuracidifex metallicus comb. nov.</title>
        <authorList>
            <person name="Itoh T."/>
            <person name="Miura T."/>
            <person name="Sakai H.D."/>
            <person name="Kato S."/>
            <person name="Ohkuma M."/>
            <person name="Takashina T."/>
        </authorList>
    </citation>
    <scope>NUCLEOTIDE SEQUENCE [LARGE SCALE GENOMIC DNA]</scope>
    <source>
        <strain evidence="10 11">IC-006</strain>
    </source>
</reference>
<feature type="active site" description="Proton donor/acceptor" evidence="6">
    <location>
        <position position="145"/>
    </location>
</feature>
<proteinExistence type="inferred from homology"/>
<dbReference type="PANTHER" id="PTHR22748:SF6">
    <property type="entry name" value="DNA-(APURINIC OR APYRIMIDINIC SITE) ENDONUCLEASE"/>
    <property type="match status" value="1"/>
</dbReference>
<accession>A0A510DY29</accession>
<keyword evidence="11" id="KW-1185">Reference proteome</keyword>
<evidence type="ECO:0000256" key="6">
    <source>
        <dbReference type="PIRSR" id="PIRSR604808-1"/>
    </source>
</evidence>
<dbReference type="GO" id="GO:0003906">
    <property type="term" value="F:DNA-(apurinic or apyrimidinic site) endonuclease activity"/>
    <property type="evidence" value="ECO:0007669"/>
    <property type="project" value="TreeGrafter"/>
</dbReference>
<dbReference type="KEGG" id="step:IC006_2456"/>
<dbReference type="SUPFAM" id="SSF56219">
    <property type="entry name" value="DNase I-like"/>
    <property type="match status" value="1"/>
</dbReference>
<feature type="site" description="Interaction with DNA substrate" evidence="8">
    <location>
        <position position="242"/>
    </location>
</feature>
<dbReference type="GO" id="GO:0008311">
    <property type="term" value="F:double-stranded DNA 3'-5' DNA exonuclease activity"/>
    <property type="evidence" value="ECO:0007669"/>
    <property type="project" value="TreeGrafter"/>
</dbReference>
<dbReference type="GO" id="GO:0006284">
    <property type="term" value="P:base-excision repair"/>
    <property type="evidence" value="ECO:0007669"/>
    <property type="project" value="TreeGrafter"/>
</dbReference>
<feature type="active site" evidence="6">
    <location>
        <position position="108"/>
    </location>
</feature>
<evidence type="ECO:0000256" key="4">
    <source>
        <dbReference type="ARBA" id="ARBA00022801"/>
    </source>
</evidence>